<evidence type="ECO:0000313" key="4">
    <source>
        <dbReference type="Proteomes" id="UP000479226"/>
    </source>
</evidence>
<dbReference type="Pfam" id="PF08751">
    <property type="entry name" value="TrwC"/>
    <property type="match status" value="1"/>
</dbReference>
<evidence type="ECO:0000259" key="2">
    <source>
        <dbReference type="Pfam" id="PF08751"/>
    </source>
</evidence>
<dbReference type="RefSeq" id="WP_165183055.1">
    <property type="nucleotide sequence ID" value="NZ_JAAKZI010000030.1"/>
</dbReference>
<sequence>MTVSIARLSTDAGVSYLLKTTSHADVETRDLTGYYTAASNPPGQWLGAGLPGIGMTPHDTVTDAAAKALFERGEHPSTGAPLGRTPNQASTVTGANGQTVRRAAVAGFDLTFSVPKSVSVLWALGDDGYKDKVMAAHHAALEATLAWVESSAIHTRAGHAGVAHIGVHGAIAAAFDHWESRSGDPQLHTHVVIANKAQRVSDGVWTTLDSRTLYKATVAASQHYNGLLYDQLGRDLGTEAEVRTPTSAIHNYSFELSGVDDALILEFSSRSRLIDIEADRLIHDWSETHGREPSNTVKLKLRQHATLSTRTAKNHDVIPLDIRTRQWRERAQAKGFTAEDVLAATINRSRTHPVTTADMDAAWIDSTAGLVKDLVARRRATWNRWNLIAEAERVCLEIRCTTAADRLNLMEAIATSAEEQSVALNEFRYGIPTTNSPDLVFNGRSVFDLASAHLFTDVSTLANEEAIMKAHTRDAGPHVELTAAQEALQRFLTRRGESLQGEQRRTAETVLASGRRLDAVVGPAGTGKTTTMSAVKALWEDHFGTGTVVGLAPAAASADVLGRELGLATDNVSKWLYESTGPGAAIRAGHYADAAARYQAACHSPRRDTQARKSQERLAQRMSALTATQSRWQFRPDQLVIIDEASMVSTYQLAALLDQATSAGAKVLMVGDPAQLDSIDAGGVLGWLDRTGCAERLTTVWRFTNEWERAASLKLREGDFDVIADYDAHERISSGSYDAMVDDAYNHWDADIRAGRTSILIAPDNDTVAMLNERAQADRVGQGAVDAETTVKLSDGLNAGRGDTILARRNDRHVLDATGDFIRNGTLITVASPPRPDGSIEGIRCDNGARILLNPSYLAESVELGYATTAHRSQGITVDTGHTLVSEGRLTRELFYVSMTRGKAGNHAYISEPDPRDHHGVDPSSLPDWRQILGAVLSVEGAEHTAHEVRDEQHNQANSLSRLLAEHDYLAQIAASDDVTRLISAHSPNLVDEMRGSPSWGAMVAAWRRAAATDHALAERALIGGLRPTSGARDVAAVVHSRLQSLQRQRPTTTATEYAPGTVTTDREELRELLNDVEQRIATRISTISVRALANEEDWVRQLRAQTGLQANDDRWKDLVRDVAGYRDRWDIDNDSIPLGPPPSATDWQQAERRARLENRITTARNSTPTATESAPSLVVPIGAQHSPLPSVGPSL</sequence>
<evidence type="ECO:0000313" key="3">
    <source>
        <dbReference type="EMBL" id="NGN84833.1"/>
    </source>
</evidence>
<dbReference type="Gene3D" id="3.40.50.300">
    <property type="entry name" value="P-loop containing nucleotide triphosphate hydrolases"/>
    <property type="match status" value="1"/>
</dbReference>
<dbReference type="Pfam" id="PF13604">
    <property type="entry name" value="AAA_30"/>
    <property type="match status" value="1"/>
</dbReference>
<dbReference type="PANTHER" id="PTHR43788">
    <property type="entry name" value="DNA2/NAM7 HELICASE FAMILY MEMBER"/>
    <property type="match status" value="1"/>
</dbReference>
<feature type="compositionally biased region" description="Polar residues" evidence="1">
    <location>
        <begin position="1161"/>
        <end position="1175"/>
    </location>
</feature>
<dbReference type="InterPro" id="IPR027417">
    <property type="entry name" value="P-loop_NTPase"/>
</dbReference>
<protein>
    <submittedName>
        <fullName evidence="3">Relaxase domain-containing protein</fullName>
    </submittedName>
</protein>
<accession>A0ABX0DDX5</accession>
<dbReference type="InterPro" id="IPR050534">
    <property type="entry name" value="Coronavir_polyprotein_1ab"/>
</dbReference>
<dbReference type="SUPFAM" id="SSF52540">
    <property type="entry name" value="P-loop containing nucleoside triphosphate hydrolases"/>
    <property type="match status" value="2"/>
</dbReference>
<dbReference type="SUPFAM" id="SSF55464">
    <property type="entry name" value="Origin of replication-binding domain, RBD-like"/>
    <property type="match status" value="1"/>
</dbReference>
<feature type="region of interest" description="Disordered" evidence="1">
    <location>
        <begin position="1161"/>
        <end position="1196"/>
    </location>
</feature>
<dbReference type="NCBIfam" id="NF041492">
    <property type="entry name" value="MobF"/>
    <property type="match status" value="1"/>
</dbReference>
<dbReference type="EMBL" id="JAAKZI010000030">
    <property type="protein sequence ID" value="NGN84833.1"/>
    <property type="molecule type" value="Genomic_DNA"/>
</dbReference>
<proteinExistence type="predicted"/>
<feature type="domain" description="TrwC relaxase" evidence="2">
    <location>
        <begin position="12"/>
        <end position="333"/>
    </location>
</feature>
<dbReference type="InterPro" id="IPR014862">
    <property type="entry name" value="TrwC"/>
</dbReference>
<keyword evidence="4" id="KW-1185">Reference proteome</keyword>
<evidence type="ECO:0000256" key="1">
    <source>
        <dbReference type="SAM" id="MobiDB-lite"/>
    </source>
</evidence>
<dbReference type="CDD" id="cd18809">
    <property type="entry name" value="SF1_C_RecD"/>
    <property type="match status" value="1"/>
</dbReference>
<name>A0ABX0DDX5_9MICC</name>
<dbReference type="Proteomes" id="UP000479226">
    <property type="component" value="Unassembled WGS sequence"/>
</dbReference>
<comment type="caution">
    <text evidence="3">The sequence shown here is derived from an EMBL/GenBank/DDBJ whole genome shotgun (WGS) entry which is preliminary data.</text>
</comment>
<reference evidence="3 4" key="1">
    <citation type="submission" date="2020-02" db="EMBL/GenBank/DDBJ databases">
        <title>Genome sequence of the type strain DSM 27180 of Arthrobacter silviterrae.</title>
        <authorList>
            <person name="Gao J."/>
            <person name="Sun J."/>
        </authorList>
    </citation>
    <scope>NUCLEOTIDE SEQUENCE [LARGE SCALE GENOMIC DNA]</scope>
    <source>
        <strain evidence="3 4">DSM 27180</strain>
    </source>
</reference>
<organism evidence="3 4">
    <name type="scientific">Arthrobacter silviterrae</name>
    <dbReference type="NCBI Taxonomy" id="2026658"/>
    <lineage>
        <taxon>Bacteria</taxon>
        <taxon>Bacillati</taxon>
        <taxon>Actinomycetota</taxon>
        <taxon>Actinomycetes</taxon>
        <taxon>Micrococcales</taxon>
        <taxon>Micrococcaceae</taxon>
        <taxon>Arthrobacter</taxon>
    </lineage>
</organism>
<gene>
    <name evidence="3" type="ORF">G6N77_15405</name>
</gene>